<evidence type="ECO:0000256" key="2">
    <source>
        <dbReference type="ARBA" id="ARBA00007886"/>
    </source>
</evidence>
<evidence type="ECO:0000256" key="4">
    <source>
        <dbReference type="ARBA" id="ARBA00022729"/>
    </source>
</evidence>
<evidence type="ECO:0000256" key="5">
    <source>
        <dbReference type="ARBA" id="ARBA00023136"/>
    </source>
</evidence>
<comment type="subcellular location">
    <subcellularLocation>
        <location evidence="1">Membrane</location>
        <topology evidence="1">Lipid-anchor</topology>
    </subcellularLocation>
</comment>
<dbReference type="Pfam" id="PF25198">
    <property type="entry name" value="Spore_GerAC_N"/>
    <property type="match status" value="1"/>
</dbReference>
<dbReference type="InterPro" id="IPR008844">
    <property type="entry name" value="Spore_GerAC-like"/>
</dbReference>
<evidence type="ECO:0000256" key="6">
    <source>
        <dbReference type="ARBA" id="ARBA00023139"/>
    </source>
</evidence>
<organism evidence="10 11">
    <name type="scientific">Paenibacillus agaridevorans</name>
    <dbReference type="NCBI Taxonomy" id="171404"/>
    <lineage>
        <taxon>Bacteria</taxon>
        <taxon>Bacillati</taxon>
        <taxon>Bacillota</taxon>
        <taxon>Bacilli</taxon>
        <taxon>Bacillales</taxon>
        <taxon>Paenibacillaceae</taxon>
        <taxon>Paenibacillus</taxon>
    </lineage>
</organism>
<comment type="similarity">
    <text evidence="2">Belongs to the GerABKC lipoprotein family.</text>
</comment>
<dbReference type="InterPro" id="IPR038501">
    <property type="entry name" value="Spore_GerAC_C_sf"/>
</dbReference>
<dbReference type="AlphaFoldDB" id="A0A2R5EM70"/>
<dbReference type="PANTHER" id="PTHR35789">
    <property type="entry name" value="SPORE GERMINATION PROTEIN B3"/>
    <property type="match status" value="1"/>
</dbReference>
<evidence type="ECO:0000259" key="8">
    <source>
        <dbReference type="Pfam" id="PF05504"/>
    </source>
</evidence>
<protein>
    <submittedName>
        <fullName evidence="10">Putative spore germination protein YfkR</fullName>
    </submittedName>
</protein>
<keyword evidence="6" id="KW-0564">Palmitate</keyword>
<evidence type="ECO:0000259" key="9">
    <source>
        <dbReference type="Pfam" id="PF25198"/>
    </source>
</evidence>
<name>A0A2R5EM70_9BACL</name>
<dbReference type="InterPro" id="IPR057336">
    <property type="entry name" value="GerAC_N"/>
</dbReference>
<dbReference type="EMBL" id="BDQX01000108">
    <property type="protein sequence ID" value="GBG07760.1"/>
    <property type="molecule type" value="Genomic_DNA"/>
</dbReference>
<keyword evidence="5" id="KW-0472">Membrane</keyword>
<sequence length="397" mass="44629">MKPIHFRIPILLLLLLLLLLTTGCWDRKELDDQAIITAWGFDLIEDEMYTGTAQFAIPSKLGVGEGKSQDKAFFTISGNGKNMYDASKNMRLKLSRPWFEGHSGVVLIGERLAKHGLANILDELGRDPTVRLRRDIIVLRGGSVQDFLELTYPLESLSAHAIVSMHETAGLNANHTLRNFYMAAESEESSPFLPVIEMTDRSSEESSKLTDPKMKLWGFAIFNKDSQLVGYLPMNKGYYQQWVKGLLKSIIVTVDIPGEKGNVVVEANHLKSKIVASPRGTKVHFNVTLSGKGNIRENNTRLDLGVSKNIALVQNELHTQVGTYVHQIIKKVQPLGTDIFGFGEAFHRQHPYQWNMLKKEWPEKFAEAEVSVSMNLQIQETGLTGAPYILKNREIKK</sequence>
<feature type="domain" description="Spore germination protein N-terminal" evidence="9">
    <location>
        <begin position="26"/>
        <end position="197"/>
    </location>
</feature>
<proteinExistence type="inferred from homology"/>
<dbReference type="GO" id="GO:0009847">
    <property type="term" value="P:spore germination"/>
    <property type="evidence" value="ECO:0007669"/>
    <property type="project" value="InterPro"/>
</dbReference>
<dbReference type="Pfam" id="PF05504">
    <property type="entry name" value="Spore_GerAC"/>
    <property type="match status" value="1"/>
</dbReference>
<dbReference type="Proteomes" id="UP000245202">
    <property type="component" value="Unassembled WGS sequence"/>
</dbReference>
<keyword evidence="3" id="KW-0309">Germination</keyword>
<dbReference type="PANTHER" id="PTHR35789:SF1">
    <property type="entry name" value="SPORE GERMINATION PROTEIN B3"/>
    <property type="match status" value="1"/>
</dbReference>
<evidence type="ECO:0000256" key="7">
    <source>
        <dbReference type="ARBA" id="ARBA00023288"/>
    </source>
</evidence>
<evidence type="ECO:0000256" key="1">
    <source>
        <dbReference type="ARBA" id="ARBA00004635"/>
    </source>
</evidence>
<comment type="caution">
    <text evidence="10">The sequence shown here is derived from an EMBL/GenBank/DDBJ whole genome shotgun (WGS) entry which is preliminary data.</text>
</comment>
<keyword evidence="7" id="KW-0449">Lipoprotein</keyword>
<dbReference type="InterPro" id="IPR046953">
    <property type="entry name" value="Spore_GerAC-like_C"/>
</dbReference>
<gene>
    <name evidence="10" type="ORF">PAT3040_02321</name>
</gene>
<evidence type="ECO:0000313" key="10">
    <source>
        <dbReference type="EMBL" id="GBG07760.1"/>
    </source>
</evidence>
<dbReference type="PROSITE" id="PS51257">
    <property type="entry name" value="PROKAR_LIPOPROTEIN"/>
    <property type="match status" value="1"/>
</dbReference>
<dbReference type="NCBIfam" id="TIGR02887">
    <property type="entry name" value="spore_ger_x_C"/>
    <property type="match status" value="1"/>
</dbReference>
<dbReference type="RefSeq" id="WP_108992775.1">
    <property type="nucleotide sequence ID" value="NZ_BDQX01000108.1"/>
</dbReference>
<dbReference type="GO" id="GO:0016020">
    <property type="term" value="C:membrane"/>
    <property type="evidence" value="ECO:0007669"/>
    <property type="project" value="UniProtKB-SubCell"/>
</dbReference>
<dbReference type="Gene3D" id="3.30.300.210">
    <property type="entry name" value="Nutrient germinant receptor protein C, domain 3"/>
    <property type="match status" value="1"/>
</dbReference>
<evidence type="ECO:0000313" key="11">
    <source>
        <dbReference type="Proteomes" id="UP000245202"/>
    </source>
</evidence>
<keyword evidence="11" id="KW-1185">Reference proteome</keyword>
<accession>A0A2R5EM70</accession>
<feature type="domain" description="Spore germination GerAC-like C-terminal" evidence="8">
    <location>
        <begin position="218"/>
        <end position="382"/>
    </location>
</feature>
<evidence type="ECO:0000256" key="3">
    <source>
        <dbReference type="ARBA" id="ARBA00022544"/>
    </source>
</evidence>
<reference evidence="10 11" key="1">
    <citation type="submission" date="2017-08" db="EMBL/GenBank/DDBJ databases">
        <title>Substantial Increase in Enzyme Production by Combined Drug-Resistance Mutations in Paenibacillus agaridevorans.</title>
        <authorList>
            <person name="Tanaka Y."/>
            <person name="Funane K."/>
            <person name="Hosaka T."/>
            <person name="Shiwa Y."/>
            <person name="Fujita N."/>
            <person name="Miyazaki T."/>
            <person name="Yoshikawa H."/>
            <person name="Murakami K."/>
            <person name="Kasahara K."/>
            <person name="Inaoka T."/>
            <person name="Hiraga Y."/>
            <person name="Ochi K."/>
        </authorList>
    </citation>
    <scope>NUCLEOTIDE SEQUENCE [LARGE SCALE GENOMIC DNA]</scope>
    <source>
        <strain evidence="10 11">T-3040</strain>
    </source>
</reference>
<keyword evidence="4" id="KW-0732">Signal</keyword>